<dbReference type="EC" id="3.2.1.23" evidence="2"/>
<gene>
    <name evidence="7" type="ORF">AVDCRST_MAG93-5426</name>
</gene>
<dbReference type="SUPFAM" id="SSF51445">
    <property type="entry name" value="(Trans)glycosidases"/>
    <property type="match status" value="1"/>
</dbReference>
<feature type="domain" description="Glycoside hydrolase family 2 catalytic" evidence="5">
    <location>
        <begin position="1"/>
        <end position="175"/>
    </location>
</feature>
<dbReference type="InterPro" id="IPR032312">
    <property type="entry name" value="LacZ_4"/>
</dbReference>
<dbReference type="PANTHER" id="PTHR46323:SF2">
    <property type="entry name" value="BETA-GALACTOSIDASE"/>
    <property type="match status" value="1"/>
</dbReference>
<organism evidence="7">
    <name type="scientific">uncultured Chloroflexia bacterium</name>
    <dbReference type="NCBI Taxonomy" id="1672391"/>
    <lineage>
        <taxon>Bacteria</taxon>
        <taxon>Bacillati</taxon>
        <taxon>Chloroflexota</taxon>
        <taxon>Chloroflexia</taxon>
        <taxon>environmental samples</taxon>
    </lineage>
</organism>
<evidence type="ECO:0000256" key="1">
    <source>
        <dbReference type="ARBA" id="ARBA00001412"/>
    </source>
</evidence>
<keyword evidence="3 7" id="KW-0378">Hydrolase</keyword>
<feature type="domain" description="Beta-galactosidase" evidence="6">
    <location>
        <begin position="187"/>
        <end position="271"/>
    </location>
</feature>
<dbReference type="InterPro" id="IPR036156">
    <property type="entry name" value="Beta-gal/glucu_dom_sf"/>
</dbReference>
<dbReference type="GO" id="GO:0005990">
    <property type="term" value="P:lactose catabolic process"/>
    <property type="evidence" value="ECO:0007669"/>
    <property type="project" value="TreeGrafter"/>
</dbReference>
<dbReference type="SUPFAM" id="SSF49303">
    <property type="entry name" value="beta-Galactosidase/glucuronidase domain"/>
    <property type="match status" value="1"/>
</dbReference>
<dbReference type="InterPro" id="IPR017853">
    <property type="entry name" value="GH"/>
</dbReference>
<dbReference type="EMBL" id="CADCTR010001829">
    <property type="protein sequence ID" value="CAA9314333.1"/>
    <property type="molecule type" value="Genomic_DNA"/>
</dbReference>
<dbReference type="PANTHER" id="PTHR46323">
    <property type="entry name" value="BETA-GALACTOSIDASE"/>
    <property type="match status" value="1"/>
</dbReference>
<feature type="non-terminal residue" evidence="7">
    <location>
        <position position="1"/>
    </location>
</feature>
<comment type="catalytic activity">
    <reaction evidence="1">
        <text>Hydrolysis of terminal non-reducing beta-D-galactose residues in beta-D-galactosides.</text>
        <dbReference type="EC" id="3.2.1.23"/>
    </reaction>
</comment>
<keyword evidence="4 7" id="KW-0326">Glycosidase</keyword>
<reference evidence="7" key="1">
    <citation type="submission" date="2020-02" db="EMBL/GenBank/DDBJ databases">
        <authorList>
            <person name="Meier V. D."/>
        </authorList>
    </citation>
    <scope>NUCLEOTIDE SEQUENCE</scope>
    <source>
        <strain evidence="7">AVDCRST_MAG93</strain>
    </source>
</reference>
<dbReference type="Gene3D" id="3.20.20.80">
    <property type="entry name" value="Glycosidases"/>
    <property type="match status" value="1"/>
</dbReference>
<name>A0A6J4KY28_9CHLR</name>
<evidence type="ECO:0000259" key="5">
    <source>
        <dbReference type="Pfam" id="PF02836"/>
    </source>
</evidence>
<evidence type="ECO:0000256" key="4">
    <source>
        <dbReference type="ARBA" id="ARBA00023295"/>
    </source>
</evidence>
<accession>A0A6J4KY28</accession>
<evidence type="ECO:0000259" key="6">
    <source>
        <dbReference type="Pfam" id="PF16353"/>
    </source>
</evidence>
<dbReference type="AlphaFoldDB" id="A0A6J4KY28"/>
<evidence type="ECO:0000313" key="7">
    <source>
        <dbReference type="EMBL" id="CAA9314333.1"/>
    </source>
</evidence>
<proteinExistence type="predicted"/>
<dbReference type="InterPro" id="IPR006103">
    <property type="entry name" value="Glyco_hydro_2_cat"/>
</dbReference>
<dbReference type="Gene3D" id="2.60.40.10">
    <property type="entry name" value="Immunoglobulins"/>
    <property type="match status" value="1"/>
</dbReference>
<sequence length="341" mass="38130">GNESGYGPNHDAMAGWIRHRDPGRPLHYEGAISNVDNSGGHGEQHRHWSRGYAATDLLSPMYASIDAIVSWVTNMDDPRPLILCEYAHAMGNSTGSLADYYHAFETYHGLQGGFIWEWLDHGIKMSAPDGTPYWVYGGDFGDQPNDRNFVADGMVWPDRTPHPGLTEFKYLTQPVRAELIDVERGRVRVRNRRYWSDLSDLQGEWALRRNGETLQQGEIPSVPVAAQAEVEIDLPIEWPQDGETFVDVRWTTREATPWAAAGNVVAWEQLAGPVQFEVTRHNAAMDAVVTEQDASILLVRGEQRIAFDTAGTVRVGDGETIIKGPRANIWRAPTDNDNLQI</sequence>
<evidence type="ECO:0000256" key="2">
    <source>
        <dbReference type="ARBA" id="ARBA00012756"/>
    </source>
</evidence>
<dbReference type="InterPro" id="IPR050347">
    <property type="entry name" value="Bact_Beta-galactosidase"/>
</dbReference>
<evidence type="ECO:0000256" key="3">
    <source>
        <dbReference type="ARBA" id="ARBA00022801"/>
    </source>
</evidence>
<protein>
    <recommendedName>
        <fullName evidence="2">beta-galactosidase</fullName>
        <ecNumber evidence="2">3.2.1.23</ecNumber>
    </recommendedName>
</protein>
<dbReference type="Pfam" id="PF02836">
    <property type="entry name" value="Glyco_hydro_2_C"/>
    <property type="match status" value="1"/>
</dbReference>
<feature type="non-terminal residue" evidence="7">
    <location>
        <position position="341"/>
    </location>
</feature>
<dbReference type="GO" id="GO:0009341">
    <property type="term" value="C:beta-galactosidase complex"/>
    <property type="evidence" value="ECO:0007669"/>
    <property type="project" value="TreeGrafter"/>
</dbReference>
<dbReference type="GO" id="GO:0004565">
    <property type="term" value="F:beta-galactosidase activity"/>
    <property type="evidence" value="ECO:0007669"/>
    <property type="project" value="UniProtKB-EC"/>
</dbReference>
<dbReference type="Pfam" id="PF16353">
    <property type="entry name" value="LacZ_4"/>
    <property type="match status" value="1"/>
</dbReference>
<dbReference type="InterPro" id="IPR013783">
    <property type="entry name" value="Ig-like_fold"/>
</dbReference>